<keyword evidence="3" id="KW-0067">ATP-binding</keyword>
<proteinExistence type="predicted"/>
<keyword evidence="1" id="KW-0436">Ligase</keyword>
<feature type="domain" description="WHEP-TRS" evidence="7">
    <location>
        <begin position="278"/>
        <end position="330"/>
    </location>
</feature>
<accession>A0A9N8HLV2</accession>
<organism evidence="8 9">
    <name type="scientific">Seminavis robusta</name>
    <dbReference type="NCBI Taxonomy" id="568900"/>
    <lineage>
        <taxon>Eukaryota</taxon>
        <taxon>Sar</taxon>
        <taxon>Stramenopiles</taxon>
        <taxon>Ochrophyta</taxon>
        <taxon>Bacillariophyta</taxon>
        <taxon>Bacillariophyceae</taxon>
        <taxon>Bacillariophycidae</taxon>
        <taxon>Naviculales</taxon>
        <taxon>Naviculaceae</taxon>
        <taxon>Seminavis</taxon>
    </lineage>
</organism>
<feature type="chain" id="PRO_5040454881" description="WHEP-TRS domain-containing protein" evidence="6">
    <location>
        <begin position="37"/>
        <end position="330"/>
    </location>
</feature>
<gene>
    <name evidence="8" type="ORF">SEMRO_1060_G236740.1</name>
</gene>
<sequence>MKMTKRSPRRPPGRAIPPLAILLVIHVLVGIQESLAFQTPLVSTPTTSTIRSPLIILQAKKGKQKKSKKGKNNQNSGFAWASGFTLKPFEGQALRELATSALASFEGRTQAPLAPELSGVTDPPKALWNAPVACVIAGLPDKESVPTDAANLLYANLAALEMMGLQAEDFERFCPALAPMITKGEIDPAKVITIDLPNEMKGDKKYQKGYEKKIVRKSDNHPNDITILNAHRWALEKSALVDGKFVATTLGVAYAWEEWLVGESTVCSKGGKQRVLVNVSDLEAELEQQAAFIRQLKEEKGLGNKDPKVVQAVDKLLQLKDQIAAATESK</sequence>
<dbReference type="Gene3D" id="1.10.287.10">
    <property type="entry name" value="S15/NS1, RNA-binding"/>
    <property type="match status" value="1"/>
</dbReference>
<reference evidence="8" key="1">
    <citation type="submission" date="2020-06" db="EMBL/GenBank/DDBJ databases">
        <authorList>
            <consortium name="Plant Systems Biology data submission"/>
        </authorList>
    </citation>
    <scope>NUCLEOTIDE SEQUENCE</scope>
    <source>
        <strain evidence="8">D6</strain>
    </source>
</reference>
<evidence type="ECO:0000313" key="9">
    <source>
        <dbReference type="Proteomes" id="UP001153069"/>
    </source>
</evidence>
<comment type="caution">
    <text evidence="8">The sequence shown here is derived from an EMBL/GenBank/DDBJ whole genome shotgun (WGS) entry which is preliminary data.</text>
</comment>
<evidence type="ECO:0000313" key="8">
    <source>
        <dbReference type="EMBL" id="CAB9519953.1"/>
    </source>
</evidence>
<keyword evidence="2" id="KW-0547">Nucleotide-binding</keyword>
<evidence type="ECO:0000256" key="3">
    <source>
        <dbReference type="ARBA" id="ARBA00022840"/>
    </source>
</evidence>
<dbReference type="OrthoDB" id="10615224at2759"/>
<evidence type="ECO:0000256" key="5">
    <source>
        <dbReference type="ARBA" id="ARBA00023146"/>
    </source>
</evidence>
<dbReference type="PROSITE" id="PS51185">
    <property type="entry name" value="WHEP_TRS_2"/>
    <property type="match status" value="1"/>
</dbReference>
<keyword evidence="6" id="KW-0732">Signal</keyword>
<dbReference type="GO" id="GO:0006418">
    <property type="term" value="P:tRNA aminoacylation for protein translation"/>
    <property type="evidence" value="ECO:0007669"/>
    <property type="project" value="InterPro"/>
</dbReference>
<keyword evidence="4" id="KW-0648">Protein biosynthesis</keyword>
<protein>
    <recommendedName>
        <fullName evidence="7">WHEP-TRS domain-containing protein</fullName>
    </recommendedName>
</protein>
<keyword evidence="9" id="KW-1185">Reference proteome</keyword>
<dbReference type="GO" id="GO:0004812">
    <property type="term" value="F:aminoacyl-tRNA ligase activity"/>
    <property type="evidence" value="ECO:0007669"/>
    <property type="project" value="UniProtKB-KW"/>
</dbReference>
<evidence type="ECO:0000256" key="2">
    <source>
        <dbReference type="ARBA" id="ARBA00022741"/>
    </source>
</evidence>
<evidence type="ECO:0000256" key="1">
    <source>
        <dbReference type="ARBA" id="ARBA00022598"/>
    </source>
</evidence>
<dbReference type="InterPro" id="IPR000738">
    <property type="entry name" value="WHEP-TRS_dom"/>
</dbReference>
<evidence type="ECO:0000259" key="7">
    <source>
        <dbReference type="PROSITE" id="PS51185"/>
    </source>
</evidence>
<evidence type="ECO:0000256" key="4">
    <source>
        <dbReference type="ARBA" id="ARBA00022917"/>
    </source>
</evidence>
<dbReference type="AlphaFoldDB" id="A0A9N8HLV2"/>
<dbReference type="Proteomes" id="UP001153069">
    <property type="component" value="Unassembled WGS sequence"/>
</dbReference>
<feature type="signal peptide" evidence="6">
    <location>
        <begin position="1"/>
        <end position="36"/>
    </location>
</feature>
<keyword evidence="5" id="KW-0030">Aminoacyl-tRNA synthetase</keyword>
<name>A0A9N8HLV2_9STRA</name>
<evidence type="ECO:0000256" key="6">
    <source>
        <dbReference type="SAM" id="SignalP"/>
    </source>
</evidence>
<dbReference type="GO" id="GO:0005524">
    <property type="term" value="F:ATP binding"/>
    <property type="evidence" value="ECO:0007669"/>
    <property type="project" value="UniProtKB-KW"/>
</dbReference>
<dbReference type="EMBL" id="CAICTM010001058">
    <property type="protein sequence ID" value="CAB9519953.1"/>
    <property type="molecule type" value="Genomic_DNA"/>
</dbReference>